<dbReference type="GeneID" id="28736741"/>
<evidence type="ECO:0000313" key="2">
    <source>
        <dbReference type="EMBL" id="KPI38963.1"/>
    </source>
</evidence>
<dbReference type="EMBL" id="LFJN01000016">
    <property type="protein sequence ID" value="KPI38963.1"/>
    <property type="molecule type" value="Genomic_DNA"/>
</dbReference>
<dbReference type="VEuPathDB" id="FungiDB:AB675_4703"/>
<feature type="coiled-coil region" evidence="1">
    <location>
        <begin position="468"/>
        <end position="519"/>
    </location>
</feature>
<name>A0A0N1H7X4_9EURO</name>
<dbReference type="RefSeq" id="XP_017998926.1">
    <property type="nucleotide sequence ID" value="XM_018144862.1"/>
</dbReference>
<proteinExistence type="predicted"/>
<evidence type="ECO:0000313" key="3">
    <source>
        <dbReference type="Proteomes" id="UP000038010"/>
    </source>
</evidence>
<reference evidence="2 3" key="1">
    <citation type="submission" date="2015-06" db="EMBL/GenBank/DDBJ databases">
        <title>Draft genome of the ant-associated black yeast Phialophora attae CBS 131958.</title>
        <authorList>
            <person name="Moreno L.F."/>
            <person name="Stielow B.J."/>
            <person name="de Hoog S."/>
            <person name="Vicente V.A."/>
            <person name="Weiss V.A."/>
            <person name="de Vries M."/>
            <person name="Cruz L.M."/>
            <person name="Souza E.M."/>
        </authorList>
    </citation>
    <scope>NUCLEOTIDE SEQUENCE [LARGE SCALE GENOMIC DNA]</scope>
    <source>
        <strain evidence="2 3">CBS 131958</strain>
    </source>
</reference>
<protein>
    <submittedName>
        <fullName evidence="2">Uncharacterized protein</fullName>
    </submittedName>
</protein>
<dbReference type="AlphaFoldDB" id="A0A0N1H7X4"/>
<comment type="caution">
    <text evidence="2">The sequence shown here is derived from an EMBL/GenBank/DDBJ whole genome shotgun (WGS) entry which is preliminary data.</text>
</comment>
<sequence length="521" mass="57658">MSSVMPELWGINDAIAHENDEGSFWWQLRNPNPIIDNYWQEQLAINDRPDYPNYIVNPLPGLIKLPARSSAGYHINGLPIENRFVCDQNPDKQYVRIGNIGFLEVNEALFEAICPADLAGRTCFYDEIAVWDPEANKWRGGCQMLRLCNQLRKHPRPAPPSLSPLQYIKHIPETGRDALLRINQGDPETLAKIKPASEADANSVLPILGTFKDAIWPVLTHSGVDVNHPALQLKLLPSSRSHYIGYKQHDDAYPIEACLFGHDFQDVRMRSASRAWEHKKQAVMLAVLGKAVRTQRERNGDVSIWVRVDGAPEGKFVFDGSVKAREKWAPAHTLGWCEACNPSPAMLQEQQRNAYVAAVAASDAASSSVSSPVISAPVVSAAAPAAAPVPALPLGPVSPSSPPLTPTSTGVNFNFAAAADAAEVQLEAFVADEEEEARLASELTTACLLAETEEELDLESFDAGELTRQEVCARAEKREKKMAAIEEEMWWARGADEALEHIDREYRAWEAEMERSRGRRS</sequence>
<evidence type="ECO:0000256" key="1">
    <source>
        <dbReference type="SAM" id="Coils"/>
    </source>
</evidence>
<keyword evidence="1" id="KW-0175">Coiled coil</keyword>
<keyword evidence="3" id="KW-1185">Reference proteome</keyword>
<dbReference type="OrthoDB" id="10350031at2759"/>
<dbReference type="Proteomes" id="UP000038010">
    <property type="component" value="Unassembled WGS sequence"/>
</dbReference>
<gene>
    <name evidence="2" type="ORF">AB675_4703</name>
</gene>
<organism evidence="2 3">
    <name type="scientific">Cyphellophora attinorum</name>
    <dbReference type="NCBI Taxonomy" id="1664694"/>
    <lineage>
        <taxon>Eukaryota</taxon>
        <taxon>Fungi</taxon>
        <taxon>Dikarya</taxon>
        <taxon>Ascomycota</taxon>
        <taxon>Pezizomycotina</taxon>
        <taxon>Eurotiomycetes</taxon>
        <taxon>Chaetothyriomycetidae</taxon>
        <taxon>Chaetothyriales</taxon>
        <taxon>Cyphellophoraceae</taxon>
        <taxon>Cyphellophora</taxon>
    </lineage>
</organism>
<accession>A0A0N1H7X4</accession>